<dbReference type="Proteomes" id="UP000279173">
    <property type="component" value="Unassembled WGS sequence"/>
</dbReference>
<evidence type="ECO:0000313" key="2">
    <source>
        <dbReference type="Proteomes" id="UP000279173"/>
    </source>
</evidence>
<protein>
    <submittedName>
        <fullName evidence="1">Uncharacterized protein</fullName>
    </submittedName>
</protein>
<dbReference type="AlphaFoldDB" id="A0A3M6CML5"/>
<accession>A0A3M6CML5</accession>
<dbReference type="EMBL" id="RBUT01000156">
    <property type="protein sequence ID" value="RMV44516.1"/>
    <property type="molecule type" value="Genomic_DNA"/>
</dbReference>
<name>A0A3M6CML5_9PSED</name>
<dbReference type="RefSeq" id="WP_147480406.1">
    <property type="nucleotide sequence ID" value="NZ_RBUT01000156.1"/>
</dbReference>
<evidence type="ECO:0000313" key="1">
    <source>
        <dbReference type="EMBL" id="RMV44516.1"/>
    </source>
</evidence>
<proteinExistence type="predicted"/>
<comment type="caution">
    <text evidence="1">The sequence shown here is derived from an EMBL/GenBank/DDBJ whole genome shotgun (WGS) entry which is preliminary data.</text>
</comment>
<reference evidence="1 2" key="1">
    <citation type="submission" date="2018-08" db="EMBL/GenBank/DDBJ databases">
        <title>Recombination of ecologically and evolutionarily significant loci maintains genetic cohesion in the Pseudomonas syringae species complex.</title>
        <authorList>
            <person name="Dillon M."/>
            <person name="Thakur S."/>
            <person name="Almeida R.N.D."/>
            <person name="Weir B.S."/>
            <person name="Guttman D.S."/>
        </authorList>
    </citation>
    <scope>NUCLEOTIDE SEQUENCE [LARGE SCALE GENOMIC DNA]</scope>
    <source>
        <strain evidence="1 2">ICMP 3263</strain>
    </source>
</reference>
<sequence>MGTLENVYTYLTITCKKNTQKIASDVENIMTSIHSIKETVTQLETVVAAAKYRTAGAPLLPQPVFLPARLLERDIKALNVAVDGMATVIKNKLTFALEELRTTLANELNSAFEATPLNVKNSQKYQVVLIESIVNLEMLHAMITEAISP</sequence>
<gene>
    <name evidence="1" type="ORF">ALP10_200275</name>
</gene>
<organism evidence="1 2">
    <name type="scientific">Pseudomonas syringae pv. helianthi</name>
    <dbReference type="NCBI Taxonomy" id="251654"/>
    <lineage>
        <taxon>Bacteria</taxon>
        <taxon>Pseudomonadati</taxon>
        <taxon>Pseudomonadota</taxon>
        <taxon>Gammaproteobacteria</taxon>
        <taxon>Pseudomonadales</taxon>
        <taxon>Pseudomonadaceae</taxon>
        <taxon>Pseudomonas</taxon>
    </lineage>
</organism>